<evidence type="ECO:0000313" key="2">
    <source>
        <dbReference type="EMBL" id="CAI9285735.1"/>
    </source>
</evidence>
<keyword evidence="3" id="KW-1185">Reference proteome</keyword>
<sequence>MEDWQRVKRRSNSDFVQQINHSSDFLALVLDDSCLLDKDLSLTLVGKVFFIGAREVIGWNPKYIEVEVEDESDSDEEDPIIHTDHMNSDDDQVQVDNIIDKSSIGSCNNKKLNDSKVVSEDPFQLYNFLPLEKQVEESVEKTYTPGLFLQ</sequence>
<organism evidence="2 3">
    <name type="scientific">Lactuca saligna</name>
    <name type="common">Willowleaf lettuce</name>
    <dbReference type="NCBI Taxonomy" id="75948"/>
    <lineage>
        <taxon>Eukaryota</taxon>
        <taxon>Viridiplantae</taxon>
        <taxon>Streptophyta</taxon>
        <taxon>Embryophyta</taxon>
        <taxon>Tracheophyta</taxon>
        <taxon>Spermatophyta</taxon>
        <taxon>Magnoliopsida</taxon>
        <taxon>eudicotyledons</taxon>
        <taxon>Gunneridae</taxon>
        <taxon>Pentapetalae</taxon>
        <taxon>asterids</taxon>
        <taxon>campanulids</taxon>
        <taxon>Asterales</taxon>
        <taxon>Asteraceae</taxon>
        <taxon>Cichorioideae</taxon>
        <taxon>Cichorieae</taxon>
        <taxon>Lactucinae</taxon>
        <taxon>Lactuca</taxon>
    </lineage>
</organism>
<feature type="region of interest" description="Disordered" evidence="1">
    <location>
        <begin position="68"/>
        <end position="92"/>
    </location>
</feature>
<protein>
    <submittedName>
        <fullName evidence="2">Uncharacterized protein</fullName>
    </submittedName>
</protein>
<gene>
    <name evidence="2" type="ORF">LSALG_LOCUS25193</name>
</gene>
<dbReference type="Proteomes" id="UP001177003">
    <property type="component" value="Chromosome 5"/>
</dbReference>
<feature type="compositionally biased region" description="Acidic residues" evidence="1">
    <location>
        <begin position="68"/>
        <end position="78"/>
    </location>
</feature>
<evidence type="ECO:0000313" key="3">
    <source>
        <dbReference type="Proteomes" id="UP001177003"/>
    </source>
</evidence>
<feature type="compositionally biased region" description="Basic and acidic residues" evidence="1">
    <location>
        <begin position="79"/>
        <end position="88"/>
    </location>
</feature>
<reference evidence="2" key="1">
    <citation type="submission" date="2023-04" db="EMBL/GenBank/DDBJ databases">
        <authorList>
            <person name="Vijverberg K."/>
            <person name="Xiong W."/>
            <person name="Schranz E."/>
        </authorList>
    </citation>
    <scope>NUCLEOTIDE SEQUENCE</scope>
</reference>
<accession>A0AA35Z4J3</accession>
<name>A0AA35Z4J3_LACSI</name>
<evidence type="ECO:0000256" key="1">
    <source>
        <dbReference type="SAM" id="MobiDB-lite"/>
    </source>
</evidence>
<proteinExistence type="predicted"/>
<dbReference type="EMBL" id="OX465081">
    <property type="protein sequence ID" value="CAI9285735.1"/>
    <property type="molecule type" value="Genomic_DNA"/>
</dbReference>
<dbReference type="AlphaFoldDB" id="A0AA35Z4J3"/>